<dbReference type="AlphaFoldDB" id="A0A0D0DI98"/>
<dbReference type="EMBL" id="KN824910">
    <property type="protein sequence ID" value="KIK98027.1"/>
    <property type="molecule type" value="Genomic_DNA"/>
</dbReference>
<accession>A0A0D0DI98</accession>
<dbReference type="Proteomes" id="UP000054538">
    <property type="component" value="Unassembled WGS sequence"/>
</dbReference>
<protein>
    <submittedName>
        <fullName evidence="1">Unplaced genomic scaffold scaffold_88, whole genome shotgun sequence</fullName>
    </submittedName>
</protein>
<evidence type="ECO:0000313" key="1">
    <source>
        <dbReference type="EMBL" id="KIK98027.1"/>
    </source>
</evidence>
<reference evidence="1 2" key="1">
    <citation type="submission" date="2014-04" db="EMBL/GenBank/DDBJ databases">
        <authorList>
            <consortium name="DOE Joint Genome Institute"/>
            <person name="Kuo A."/>
            <person name="Kohler A."/>
            <person name="Jargeat P."/>
            <person name="Nagy L.G."/>
            <person name="Floudas D."/>
            <person name="Copeland A."/>
            <person name="Barry K.W."/>
            <person name="Cichocki N."/>
            <person name="Veneault-Fourrey C."/>
            <person name="LaButti K."/>
            <person name="Lindquist E.A."/>
            <person name="Lipzen A."/>
            <person name="Lundell T."/>
            <person name="Morin E."/>
            <person name="Murat C."/>
            <person name="Sun H."/>
            <person name="Tunlid A."/>
            <person name="Henrissat B."/>
            <person name="Grigoriev I.V."/>
            <person name="Hibbett D.S."/>
            <person name="Martin F."/>
            <person name="Nordberg H.P."/>
            <person name="Cantor M.N."/>
            <person name="Hua S.X."/>
        </authorList>
    </citation>
    <scope>NUCLEOTIDE SEQUENCE [LARGE SCALE GENOMIC DNA]</scope>
    <source>
        <strain evidence="1 2">Ve08.2h10</strain>
    </source>
</reference>
<dbReference type="InParanoid" id="A0A0D0DI98"/>
<name>A0A0D0DI98_9AGAM</name>
<gene>
    <name evidence="1" type="ORF">PAXRUDRAFT_735937</name>
</gene>
<evidence type="ECO:0000313" key="2">
    <source>
        <dbReference type="Proteomes" id="UP000054538"/>
    </source>
</evidence>
<dbReference type="HOGENOM" id="CLU_1928300_0_0_1"/>
<proteinExistence type="predicted"/>
<organism evidence="1 2">
    <name type="scientific">Paxillus rubicundulus Ve08.2h10</name>
    <dbReference type="NCBI Taxonomy" id="930991"/>
    <lineage>
        <taxon>Eukaryota</taxon>
        <taxon>Fungi</taxon>
        <taxon>Dikarya</taxon>
        <taxon>Basidiomycota</taxon>
        <taxon>Agaricomycotina</taxon>
        <taxon>Agaricomycetes</taxon>
        <taxon>Agaricomycetidae</taxon>
        <taxon>Boletales</taxon>
        <taxon>Paxilineae</taxon>
        <taxon>Paxillaceae</taxon>
        <taxon>Paxillus</taxon>
    </lineage>
</organism>
<reference evidence="2" key="2">
    <citation type="submission" date="2015-01" db="EMBL/GenBank/DDBJ databases">
        <title>Evolutionary Origins and Diversification of the Mycorrhizal Mutualists.</title>
        <authorList>
            <consortium name="DOE Joint Genome Institute"/>
            <consortium name="Mycorrhizal Genomics Consortium"/>
            <person name="Kohler A."/>
            <person name="Kuo A."/>
            <person name="Nagy L.G."/>
            <person name="Floudas D."/>
            <person name="Copeland A."/>
            <person name="Barry K.W."/>
            <person name="Cichocki N."/>
            <person name="Veneault-Fourrey C."/>
            <person name="LaButti K."/>
            <person name="Lindquist E.A."/>
            <person name="Lipzen A."/>
            <person name="Lundell T."/>
            <person name="Morin E."/>
            <person name="Murat C."/>
            <person name="Riley R."/>
            <person name="Ohm R."/>
            <person name="Sun H."/>
            <person name="Tunlid A."/>
            <person name="Henrissat B."/>
            <person name="Grigoriev I.V."/>
            <person name="Hibbett D.S."/>
            <person name="Martin F."/>
        </authorList>
    </citation>
    <scope>NUCLEOTIDE SEQUENCE [LARGE SCALE GENOMIC DNA]</scope>
    <source>
        <strain evidence="2">Ve08.2h10</strain>
    </source>
</reference>
<sequence length="131" mass="14645">MLYASYATFVPTSWSCMSTLASRSPTKTHGCTRYGPWVNRQSAHTAAYPRCGYRYANECVTPLETASRLKLIRVQGLFATIMIQSVLAHQPANLQFTKPVENLETGFILVWLRDLPFSSVCLPITTLHCTA</sequence>
<keyword evidence="2" id="KW-1185">Reference proteome</keyword>